<sequence length="103" mass="11940">MYYCYIIRSLKDGSFYIVPNDYLLTTIYIVIIVIAFLFKKEKNDLLVLTFGFFIMIVSESLFISTGVETFNRVTLFGLMPLWLPILWAYGFVAVKRSVLMLSA</sequence>
<dbReference type="STRING" id="1802306.A3C72_02170"/>
<feature type="transmembrane region" description="Helical" evidence="1">
    <location>
        <begin position="22"/>
        <end position="38"/>
    </location>
</feature>
<feature type="transmembrane region" description="Helical" evidence="1">
    <location>
        <begin position="73"/>
        <end position="94"/>
    </location>
</feature>
<feature type="transmembrane region" description="Helical" evidence="1">
    <location>
        <begin position="45"/>
        <end position="67"/>
    </location>
</feature>
<keyword evidence="1" id="KW-0812">Transmembrane</keyword>
<keyword evidence="1" id="KW-1133">Transmembrane helix</keyword>
<name>A0A1G2MMC7_9BACT</name>
<organism evidence="2 3">
    <name type="scientific">Candidatus Taylorbacteria bacterium RIFCSPHIGHO2_02_FULL_43_32b</name>
    <dbReference type="NCBI Taxonomy" id="1802306"/>
    <lineage>
        <taxon>Bacteria</taxon>
        <taxon>Candidatus Tayloriibacteriota</taxon>
    </lineage>
</organism>
<evidence type="ECO:0000313" key="2">
    <source>
        <dbReference type="EMBL" id="OHA24369.1"/>
    </source>
</evidence>
<proteinExistence type="predicted"/>
<keyword evidence="1" id="KW-0472">Membrane</keyword>
<evidence type="ECO:0000313" key="3">
    <source>
        <dbReference type="Proteomes" id="UP000177130"/>
    </source>
</evidence>
<dbReference type="Proteomes" id="UP000177130">
    <property type="component" value="Unassembled WGS sequence"/>
</dbReference>
<protein>
    <submittedName>
        <fullName evidence="2">Uncharacterized protein</fullName>
    </submittedName>
</protein>
<evidence type="ECO:0000256" key="1">
    <source>
        <dbReference type="SAM" id="Phobius"/>
    </source>
</evidence>
<dbReference type="AlphaFoldDB" id="A0A1G2MMC7"/>
<dbReference type="EMBL" id="MHRK01000012">
    <property type="protein sequence ID" value="OHA24369.1"/>
    <property type="molecule type" value="Genomic_DNA"/>
</dbReference>
<gene>
    <name evidence="2" type="ORF">A3C72_02170</name>
</gene>
<comment type="caution">
    <text evidence="2">The sequence shown here is derived from an EMBL/GenBank/DDBJ whole genome shotgun (WGS) entry which is preliminary data.</text>
</comment>
<reference evidence="2 3" key="1">
    <citation type="journal article" date="2016" name="Nat. Commun.">
        <title>Thousands of microbial genomes shed light on interconnected biogeochemical processes in an aquifer system.</title>
        <authorList>
            <person name="Anantharaman K."/>
            <person name="Brown C.T."/>
            <person name="Hug L.A."/>
            <person name="Sharon I."/>
            <person name="Castelle C.J."/>
            <person name="Probst A.J."/>
            <person name="Thomas B.C."/>
            <person name="Singh A."/>
            <person name="Wilkins M.J."/>
            <person name="Karaoz U."/>
            <person name="Brodie E.L."/>
            <person name="Williams K.H."/>
            <person name="Hubbard S.S."/>
            <person name="Banfield J.F."/>
        </authorList>
    </citation>
    <scope>NUCLEOTIDE SEQUENCE [LARGE SCALE GENOMIC DNA]</scope>
</reference>
<accession>A0A1G2MMC7</accession>